<dbReference type="AlphaFoldDB" id="A0A7E4VYJ9"/>
<dbReference type="InterPro" id="IPR003016">
    <property type="entry name" value="2-oxoA_DH_lipoyl-BS"/>
</dbReference>
<evidence type="ECO:0000256" key="6">
    <source>
        <dbReference type="SAM" id="SignalP"/>
    </source>
</evidence>
<name>A0A7E4VYJ9_PANRE</name>
<dbReference type="WBParaSite" id="Pan_g4277.t1">
    <property type="protein sequence ID" value="Pan_g4277.t1"/>
    <property type="gene ID" value="Pan_g4277"/>
</dbReference>
<evidence type="ECO:0000256" key="4">
    <source>
        <dbReference type="PIRSR" id="PIRSR617453-50"/>
    </source>
</evidence>
<dbReference type="InterPro" id="IPR011053">
    <property type="entry name" value="Single_hybrid_motif"/>
</dbReference>
<keyword evidence="6" id="KW-0732">Signal</keyword>
<organism evidence="8 9">
    <name type="scientific">Panagrellus redivivus</name>
    <name type="common">Microworm</name>
    <dbReference type="NCBI Taxonomy" id="6233"/>
    <lineage>
        <taxon>Eukaryota</taxon>
        <taxon>Metazoa</taxon>
        <taxon>Ecdysozoa</taxon>
        <taxon>Nematoda</taxon>
        <taxon>Chromadorea</taxon>
        <taxon>Rhabditida</taxon>
        <taxon>Tylenchina</taxon>
        <taxon>Panagrolaimomorpha</taxon>
        <taxon>Panagrolaimoidea</taxon>
        <taxon>Panagrolaimidae</taxon>
        <taxon>Panagrellus</taxon>
    </lineage>
</organism>
<evidence type="ECO:0000256" key="2">
    <source>
        <dbReference type="ARBA" id="ARBA00022823"/>
    </source>
</evidence>
<comment type="subcellular location">
    <subcellularLocation>
        <location evidence="5">Mitochondrion</location>
    </subcellularLocation>
</comment>
<dbReference type="InterPro" id="IPR033753">
    <property type="entry name" value="GCV_H/Fam206"/>
</dbReference>
<dbReference type="InterPro" id="IPR000089">
    <property type="entry name" value="Biotin_lipoyl"/>
</dbReference>
<evidence type="ECO:0000256" key="3">
    <source>
        <dbReference type="ARBA" id="ARBA00022946"/>
    </source>
</evidence>
<feature type="signal peptide" evidence="6">
    <location>
        <begin position="1"/>
        <end position="22"/>
    </location>
</feature>
<dbReference type="Pfam" id="PF01597">
    <property type="entry name" value="GCV_H"/>
    <property type="match status" value="1"/>
</dbReference>
<feature type="modified residue" description="N6-lipoyllysine" evidence="4">
    <location>
        <position position="92"/>
    </location>
</feature>
<evidence type="ECO:0000313" key="9">
    <source>
        <dbReference type="WBParaSite" id="Pan_g4277.t1"/>
    </source>
</evidence>
<keyword evidence="8" id="KW-1185">Reference proteome</keyword>
<dbReference type="GO" id="GO:0009249">
    <property type="term" value="P:protein lipoylation"/>
    <property type="evidence" value="ECO:0007669"/>
    <property type="project" value="TreeGrafter"/>
</dbReference>
<evidence type="ECO:0000256" key="1">
    <source>
        <dbReference type="ARBA" id="ARBA00009249"/>
    </source>
</evidence>
<comment type="similarity">
    <text evidence="1 5">Belongs to the GcvH family.</text>
</comment>
<dbReference type="InterPro" id="IPR017453">
    <property type="entry name" value="GCV_H_sub"/>
</dbReference>
<dbReference type="NCBIfam" id="TIGR00527">
    <property type="entry name" value="gcvH"/>
    <property type="match status" value="1"/>
</dbReference>
<comment type="function">
    <text evidence="5">The H protein shuttles the methylamine group of glycine from the P protein to the T protein.</text>
</comment>
<dbReference type="GO" id="GO:0005739">
    <property type="term" value="C:mitochondrion"/>
    <property type="evidence" value="ECO:0007669"/>
    <property type="project" value="UniProtKB-SubCell"/>
</dbReference>
<comment type="cofactor">
    <cofactor evidence="5">
        <name>(R)-lipoate</name>
        <dbReference type="ChEBI" id="CHEBI:83088"/>
    </cofactor>
    <text evidence="5">Binds 1 lipoyl cofactor covalently.</text>
</comment>
<dbReference type="PROSITE" id="PS00189">
    <property type="entry name" value="LIPOYL"/>
    <property type="match status" value="1"/>
</dbReference>
<dbReference type="NCBIfam" id="NF002270">
    <property type="entry name" value="PRK01202.1"/>
    <property type="match status" value="1"/>
</dbReference>
<sequence>MAAASFMLTRALGLSLRAPVIATRCFSASAARFTDRYYTKKHEWISVSGKTGTVGISDFAQEALGDVVYVELPEVGATVAQGDAVGAIESVKAASDVYSPASGNVTEVNSEIEDTPGLINKSAYEKGWLYKLELSDADELKSLLNEDAYEKFKLEEAHDE</sequence>
<evidence type="ECO:0000256" key="5">
    <source>
        <dbReference type="RuleBase" id="RU364055"/>
    </source>
</evidence>
<keyword evidence="3 5" id="KW-0809">Transit peptide</keyword>
<keyword evidence="5" id="KW-0496">Mitochondrion</keyword>
<evidence type="ECO:0000313" key="8">
    <source>
        <dbReference type="Proteomes" id="UP000492821"/>
    </source>
</evidence>
<dbReference type="Proteomes" id="UP000492821">
    <property type="component" value="Unassembled WGS sequence"/>
</dbReference>
<evidence type="ECO:0000259" key="7">
    <source>
        <dbReference type="PROSITE" id="PS50968"/>
    </source>
</evidence>
<proteinExistence type="inferred from homology"/>
<feature type="domain" description="Lipoyl-binding" evidence="7">
    <location>
        <begin position="51"/>
        <end position="133"/>
    </location>
</feature>
<dbReference type="InterPro" id="IPR002930">
    <property type="entry name" value="GCV_H"/>
</dbReference>
<feature type="chain" id="PRO_5028912806" description="Glycine cleavage system H protein" evidence="6">
    <location>
        <begin position="23"/>
        <end position="160"/>
    </location>
</feature>
<accession>A0A7E4VYJ9</accession>
<dbReference type="PROSITE" id="PS50968">
    <property type="entry name" value="BIOTINYL_LIPOYL"/>
    <property type="match status" value="1"/>
</dbReference>
<reference evidence="9" key="2">
    <citation type="submission" date="2020-10" db="UniProtKB">
        <authorList>
            <consortium name="WormBaseParasite"/>
        </authorList>
    </citation>
    <scope>IDENTIFICATION</scope>
</reference>
<protein>
    <recommendedName>
        <fullName evidence="5">Glycine cleavage system H protein</fullName>
    </recommendedName>
</protein>
<comment type="subunit">
    <text evidence="5">The glycine cleavage system is composed of four proteins: P, T, L and H.</text>
</comment>
<dbReference type="PANTHER" id="PTHR11715">
    <property type="entry name" value="GLYCINE CLEAVAGE SYSTEM H PROTEIN"/>
    <property type="match status" value="1"/>
</dbReference>
<dbReference type="GO" id="GO:0005960">
    <property type="term" value="C:glycine cleavage complex"/>
    <property type="evidence" value="ECO:0007669"/>
    <property type="project" value="UniProtKB-UniRule"/>
</dbReference>
<dbReference type="GO" id="GO:0019464">
    <property type="term" value="P:glycine decarboxylation via glycine cleavage system"/>
    <property type="evidence" value="ECO:0007669"/>
    <property type="project" value="UniProtKB-UniRule"/>
</dbReference>
<dbReference type="PANTHER" id="PTHR11715:SF3">
    <property type="entry name" value="GLYCINE CLEAVAGE SYSTEM H PROTEIN-RELATED"/>
    <property type="match status" value="1"/>
</dbReference>
<dbReference type="HAMAP" id="MF_00272">
    <property type="entry name" value="GcvH"/>
    <property type="match status" value="1"/>
</dbReference>
<dbReference type="Gene3D" id="2.40.50.100">
    <property type="match status" value="1"/>
</dbReference>
<keyword evidence="2 4" id="KW-0450">Lipoyl</keyword>
<reference evidence="8" key="1">
    <citation type="journal article" date="2013" name="Genetics">
        <title>The draft genome and transcriptome of Panagrellus redivivus are shaped by the harsh demands of a free-living lifestyle.</title>
        <authorList>
            <person name="Srinivasan J."/>
            <person name="Dillman A.R."/>
            <person name="Macchietto M.G."/>
            <person name="Heikkinen L."/>
            <person name="Lakso M."/>
            <person name="Fracchia K.M."/>
            <person name="Antoshechkin I."/>
            <person name="Mortazavi A."/>
            <person name="Wong G."/>
            <person name="Sternberg P.W."/>
        </authorList>
    </citation>
    <scope>NUCLEOTIDE SEQUENCE [LARGE SCALE GENOMIC DNA]</scope>
    <source>
        <strain evidence="8">MT8872</strain>
    </source>
</reference>
<dbReference type="CDD" id="cd06848">
    <property type="entry name" value="GCS_H"/>
    <property type="match status" value="1"/>
</dbReference>
<dbReference type="SUPFAM" id="SSF51230">
    <property type="entry name" value="Single hybrid motif"/>
    <property type="match status" value="1"/>
</dbReference>